<dbReference type="InterPro" id="IPR025944">
    <property type="entry name" value="Sigma_54_int_dom_CS"/>
</dbReference>
<dbReference type="InterPro" id="IPR058031">
    <property type="entry name" value="AAA_lid_NorR"/>
</dbReference>
<keyword evidence="5" id="KW-0805">Transcription regulation</keyword>
<dbReference type="PROSITE" id="PS50110">
    <property type="entry name" value="RESPONSE_REGULATORY"/>
    <property type="match status" value="1"/>
</dbReference>
<evidence type="ECO:0000256" key="7">
    <source>
        <dbReference type="ARBA" id="ARBA00023163"/>
    </source>
</evidence>
<keyword evidence="12" id="KW-1185">Reference proteome</keyword>
<accession>A0A7U6GKZ5</accession>
<dbReference type="Gene3D" id="1.10.8.60">
    <property type="match status" value="1"/>
</dbReference>
<dbReference type="SMART" id="SM00382">
    <property type="entry name" value="AAA"/>
    <property type="match status" value="1"/>
</dbReference>
<evidence type="ECO:0000256" key="6">
    <source>
        <dbReference type="ARBA" id="ARBA00023125"/>
    </source>
</evidence>
<dbReference type="Proteomes" id="UP000031631">
    <property type="component" value="Chromosome"/>
</dbReference>
<feature type="domain" description="Sigma-54 factor interaction" evidence="9">
    <location>
        <begin position="142"/>
        <end position="370"/>
    </location>
</feature>
<dbReference type="FunFam" id="3.40.50.300:FF:000006">
    <property type="entry name" value="DNA-binding transcriptional regulator NtrC"/>
    <property type="match status" value="1"/>
</dbReference>
<evidence type="ECO:0000313" key="11">
    <source>
        <dbReference type="EMBL" id="BAO45544.1"/>
    </source>
</evidence>
<dbReference type="SUPFAM" id="SSF52540">
    <property type="entry name" value="P-loop containing nucleoside triphosphate hydrolases"/>
    <property type="match status" value="1"/>
</dbReference>
<dbReference type="InterPro" id="IPR009057">
    <property type="entry name" value="Homeodomain-like_sf"/>
</dbReference>
<evidence type="ECO:0000256" key="1">
    <source>
        <dbReference type="ARBA" id="ARBA00022553"/>
    </source>
</evidence>
<evidence type="ECO:0000313" key="12">
    <source>
        <dbReference type="Proteomes" id="UP000031631"/>
    </source>
</evidence>
<evidence type="ECO:0000259" key="10">
    <source>
        <dbReference type="PROSITE" id="PS50110"/>
    </source>
</evidence>
<evidence type="ECO:0000256" key="3">
    <source>
        <dbReference type="ARBA" id="ARBA00022840"/>
    </source>
</evidence>
<evidence type="ECO:0000256" key="2">
    <source>
        <dbReference type="ARBA" id="ARBA00022741"/>
    </source>
</evidence>
<dbReference type="InterPro" id="IPR002078">
    <property type="entry name" value="Sigma_54_int"/>
</dbReference>
<dbReference type="InterPro" id="IPR003593">
    <property type="entry name" value="AAA+_ATPase"/>
</dbReference>
<dbReference type="GO" id="GO:0000160">
    <property type="term" value="P:phosphorelay signal transduction system"/>
    <property type="evidence" value="ECO:0007669"/>
    <property type="project" value="UniProtKB-KW"/>
</dbReference>
<dbReference type="GO" id="GO:0005524">
    <property type="term" value="F:ATP binding"/>
    <property type="evidence" value="ECO:0007669"/>
    <property type="project" value="UniProtKB-KW"/>
</dbReference>
<name>A0A7U6GKZ5_9GAMM</name>
<dbReference type="Gene3D" id="3.40.50.2300">
    <property type="match status" value="1"/>
</dbReference>
<dbReference type="SUPFAM" id="SSF46689">
    <property type="entry name" value="Homeodomain-like"/>
    <property type="match status" value="1"/>
</dbReference>
<protein>
    <submittedName>
        <fullName evidence="11">Two-component system NtrC family response regulator YfhA</fullName>
    </submittedName>
</protein>
<sequence>MPPGQHRILVVDDDPGLLKLLSLRLQANGYIVETASSGRQALGSISARLPQLVITDLRMQGMDGMDLFDAIQKQAPALPVIMLTAHGNIPDAVRATRKGMSSYLTKPFDAGELLQSIRDALQHAPLDTPAETADGEKWHEKIIGNSPVMATLLEKTHRVAQTDVSVLIQSPSGTGKELLARALHLASPRRKAPFVPVNCAAIPENLLESELFGHRRGAFTGATSNRKGLFESAHGGSLFLDEIGDMPMEFQAKLLRVLEDGEVRPVGSSSAFPVDVRVISATHANLEQAIEEGRFREDLYYRLNVVMLEIPPLSQRREDIPLLARHFLKQAGERGCKARRFSPEALRALMLAPWPGNVRQLLNVVEQAAALSPVPVVSEALVQEALRHRPEEITPLAQAQQEFERDYLVDLLQATAGNVTRAARLAKRNRTEFYRLLHRHELVPELFRRS</sequence>
<dbReference type="InterPro" id="IPR001789">
    <property type="entry name" value="Sig_transdc_resp-reg_receiver"/>
</dbReference>
<feature type="domain" description="Response regulatory" evidence="10">
    <location>
        <begin position="7"/>
        <end position="121"/>
    </location>
</feature>
<dbReference type="AlphaFoldDB" id="A0A7U6GKZ5"/>
<dbReference type="Pfam" id="PF00072">
    <property type="entry name" value="Response_reg"/>
    <property type="match status" value="1"/>
</dbReference>
<evidence type="ECO:0000256" key="5">
    <source>
        <dbReference type="ARBA" id="ARBA00023015"/>
    </source>
</evidence>
<dbReference type="SMART" id="SM00448">
    <property type="entry name" value="REC"/>
    <property type="match status" value="1"/>
</dbReference>
<dbReference type="InterPro" id="IPR025943">
    <property type="entry name" value="Sigma_54_int_dom_ATP-bd_2"/>
</dbReference>
<dbReference type="GO" id="GO:0006355">
    <property type="term" value="P:regulation of DNA-templated transcription"/>
    <property type="evidence" value="ECO:0007669"/>
    <property type="project" value="InterPro"/>
</dbReference>
<feature type="modified residue" description="4-aspartylphosphate" evidence="8">
    <location>
        <position position="56"/>
    </location>
</feature>
<dbReference type="Pfam" id="PF25601">
    <property type="entry name" value="AAA_lid_14"/>
    <property type="match status" value="1"/>
</dbReference>
<reference evidence="11 12" key="1">
    <citation type="journal article" date="2014" name="PLoS ONE">
        <title>Physiological and genomic features of a novel sulfur-oxidizing gammaproteobacterium belonging to a previously uncultivated symbiotic lineage isolated from a hydrothermal vent.</title>
        <authorList>
            <person name="Nunoura T."/>
            <person name="Takaki Y."/>
            <person name="Kazama H."/>
            <person name="Kakuta J."/>
            <person name="Shimamura S."/>
            <person name="Makita H."/>
            <person name="Hirai M."/>
            <person name="Miyazaki M."/>
            <person name="Takai K."/>
        </authorList>
    </citation>
    <scope>NUCLEOTIDE SEQUENCE [LARGE SCALE GENOMIC DNA]</scope>
    <source>
        <strain evidence="11 12">Hiromi1</strain>
    </source>
</reference>
<keyword evidence="1 8" id="KW-0597">Phosphoprotein</keyword>
<dbReference type="Gene3D" id="3.40.50.300">
    <property type="entry name" value="P-loop containing nucleotide triphosphate hydrolases"/>
    <property type="match status" value="1"/>
</dbReference>
<keyword evidence="7" id="KW-0804">Transcription</keyword>
<keyword evidence="6" id="KW-0238">DNA-binding</keyword>
<dbReference type="GO" id="GO:0003677">
    <property type="term" value="F:DNA binding"/>
    <property type="evidence" value="ECO:0007669"/>
    <property type="project" value="UniProtKB-KW"/>
</dbReference>
<dbReference type="PROSITE" id="PS00688">
    <property type="entry name" value="SIGMA54_INTERACT_3"/>
    <property type="match status" value="1"/>
</dbReference>
<dbReference type="CDD" id="cd00009">
    <property type="entry name" value="AAA"/>
    <property type="match status" value="1"/>
</dbReference>
<keyword evidence="3" id="KW-0067">ATP-binding</keyword>
<proteinExistence type="predicted"/>
<dbReference type="FunFam" id="3.40.50.2300:FF:000018">
    <property type="entry name" value="DNA-binding transcriptional regulator NtrC"/>
    <property type="match status" value="1"/>
</dbReference>
<dbReference type="SUPFAM" id="SSF52172">
    <property type="entry name" value="CheY-like"/>
    <property type="match status" value="1"/>
</dbReference>
<organism evidence="11 12">
    <name type="scientific">Thiolapillus brandeum</name>
    <dbReference type="NCBI Taxonomy" id="1076588"/>
    <lineage>
        <taxon>Bacteria</taxon>
        <taxon>Pseudomonadati</taxon>
        <taxon>Pseudomonadota</taxon>
        <taxon>Gammaproteobacteria</taxon>
        <taxon>Chromatiales</taxon>
        <taxon>Sedimenticolaceae</taxon>
        <taxon>Thiolapillus</taxon>
    </lineage>
</organism>
<keyword evidence="2" id="KW-0547">Nucleotide-binding</keyword>
<dbReference type="Gene3D" id="1.10.10.60">
    <property type="entry name" value="Homeodomain-like"/>
    <property type="match status" value="1"/>
</dbReference>
<dbReference type="EMBL" id="AP012273">
    <property type="protein sequence ID" value="BAO45544.1"/>
    <property type="molecule type" value="Genomic_DNA"/>
</dbReference>
<evidence type="ECO:0000256" key="4">
    <source>
        <dbReference type="ARBA" id="ARBA00023012"/>
    </source>
</evidence>
<dbReference type="InterPro" id="IPR027417">
    <property type="entry name" value="P-loop_NTPase"/>
</dbReference>
<dbReference type="PROSITE" id="PS00676">
    <property type="entry name" value="SIGMA54_INTERACT_2"/>
    <property type="match status" value="1"/>
</dbReference>
<gene>
    <name evidence="11" type="ORF">TBH_C2638</name>
</gene>
<dbReference type="Pfam" id="PF00158">
    <property type="entry name" value="Sigma54_activat"/>
    <property type="match status" value="1"/>
</dbReference>
<dbReference type="PROSITE" id="PS50045">
    <property type="entry name" value="SIGMA54_INTERACT_4"/>
    <property type="match status" value="1"/>
</dbReference>
<evidence type="ECO:0000259" key="9">
    <source>
        <dbReference type="PROSITE" id="PS50045"/>
    </source>
</evidence>
<keyword evidence="4" id="KW-0902">Two-component regulatory system</keyword>
<dbReference type="InterPro" id="IPR011006">
    <property type="entry name" value="CheY-like_superfamily"/>
</dbReference>
<evidence type="ECO:0000256" key="8">
    <source>
        <dbReference type="PROSITE-ProRule" id="PRU00169"/>
    </source>
</evidence>
<dbReference type="PANTHER" id="PTHR32071">
    <property type="entry name" value="TRANSCRIPTIONAL REGULATORY PROTEIN"/>
    <property type="match status" value="1"/>
</dbReference>
<dbReference type="PANTHER" id="PTHR32071:SF116">
    <property type="entry name" value="TRANSCRIPTIONAL REGULATORY PROTEIN GLRR"/>
    <property type="match status" value="1"/>
</dbReference>
<dbReference type="KEGG" id="tbn:TBH_C2638"/>